<dbReference type="Proteomes" id="UP000078550">
    <property type="component" value="Unassembled WGS sequence"/>
</dbReference>
<dbReference type="EMBL" id="FLRE01000159">
    <property type="protein sequence ID" value="SBT41558.1"/>
    <property type="molecule type" value="Genomic_DNA"/>
</dbReference>
<proteinExistence type="inferred from homology"/>
<dbReference type="Pfam" id="PF04032">
    <property type="entry name" value="Rpr2"/>
    <property type="match status" value="1"/>
</dbReference>
<feature type="region of interest" description="Disordered" evidence="5">
    <location>
        <begin position="110"/>
        <end position="148"/>
    </location>
</feature>
<dbReference type="EMBL" id="FLRD01000119">
    <property type="protein sequence ID" value="SBT41250.1"/>
    <property type="molecule type" value="Genomic_DNA"/>
</dbReference>
<keyword evidence="9" id="KW-1185">Reference proteome</keyword>
<dbReference type="AlphaFoldDB" id="A0A1A8ZB98"/>
<reference evidence="6" key="2">
    <citation type="submission" date="2016-05" db="EMBL/GenBank/DDBJ databases">
        <authorList>
            <person name="Lavstsen T."/>
            <person name="Jespersen J.S."/>
        </authorList>
    </citation>
    <scope>NUCLEOTIDE SEQUENCE [LARGE SCALE GENOMIC DNA]</scope>
</reference>
<evidence type="ECO:0000256" key="3">
    <source>
        <dbReference type="ARBA" id="ARBA00022833"/>
    </source>
</evidence>
<organism evidence="6 9">
    <name type="scientific">Plasmodium ovale wallikeri</name>
    <dbReference type="NCBI Taxonomy" id="864142"/>
    <lineage>
        <taxon>Eukaryota</taxon>
        <taxon>Sar</taxon>
        <taxon>Alveolata</taxon>
        <taxon>Apicomplexa</taxon>
        <taxon>Aconoidasida</taxon>
        <taxon>Haemosporida</taxon>
        <taxon>Plasmodiidae</taxon>
        <taxon>Plasmodium</taxon>
        <taxon>Plasmodium (Plasmodium)</taxon>
    </lineage>
</organism>
<name>A0A1A8ZB98_PLAOA</name>
<evidence type="ECO:0000256" key="2">
    <source>
        <dbReference type="ARBA" id="ARBA00022723"/>
    </source>
</evidence>
<dbReference type="PANTHER" id="PTHR14742:SF0">
    <property type="entry name" value="RIBONUCLEASE P PROTEIN SUBUNIT P21"/>
    <property type="match status" value="1"/>
</dbReference>
<sequence length="284" mass="32935">MHNSENEKECIIESLLLKNKDSDKLMRKTNDQFSSENCADTEFKDDPNFSINNVGNKFEEMVEEGSTSEFLPEDIGIFEAKNDLLNSGMIINKNVQRKDLQVEVKVGETQAQEQAEKVEENDLHINGPKKRKKKSKKQNDNNEASKPMKQMVRINYLVQASFQINKFSPNISREYIKTMRRLSNKFLIKYDRKFKKLFCKKCNSVLIPGETCKVSVNPLNLKKKKVNKNEYVKDSTSTNKNFNFKARDEYLVSYTCNHCEHNTKFVYDNNLALSEKVQNSSLPS</sequence>
<protein>
    <submittedName>
        <fullName evidence="6">Ribonuclease P protein subunit RPR2, putative (RPR2)</fullName>
    </submittedName>
</protein>
<dbReference type="InterPro" id="IPR007175">
    <property type="entry name" value="Rpr2/Snm1/Rpp21"/>
</dbReference>
<evidence type="ECO:0000256" key="4">
    <source>
        <dbReference type="ARBA" id="ARBA00038402"/>
    </source>
</evidence>
<comment type="similarity">
    <text evidence="4">Belongs to the eukaryotic/archaeal RNase P protein component 4 family.</text>
</comment>
<evidence type="ECO:0000256" key="5">
    <source>
        <dbReference type="SAM" id="MobiDB-lite"/>
    </source>
</evidence>
<evidence type="ECO:0000313" key="8">
    <source>
        <dbReference type="Proteomes" id="UP000078550"/>
    </source>
</evidence>
<dbReference type="Gene3D" id="6.20.50.20">
    <property type="match status" value="1"/>
</dbReference>
<dbReference type="GO" id="GO:0005655">
    <property type="term" value="C:nucleolar ribonuclease P complex"/>
    <property type="evidence" value="ECO:0007669"/>
    <property type="project" value="TreeGrafter"/>
</dbReference>
<feature type="compositionally biased region" description="Basic and acidic residues" evidence="5">
    <location>
        <begin position="114"/>
        <end position="123"/>
    </location>
</feature>
<keyword evidence="1" id="KW-0819">tRNA processing</keyword>
<dbReference type="GO" id="GO:0046872">
    <property type="term" value="F:metal ion binding"/>
    <property type="evidence" value="ECO:0007669"/>
    <property type="project" value="UniProtKB-KW"/>
</dbReference>
<evidence type="ECO:0000313" key="9">
    <source>
        <dbReference type="Proteomes" id="UP000078555"/>
    </source>
</evidence>
<dbReference type="Proteomes" id="UP000078555">
    <property type="component" value="Unassembled WGS sequence"/>
</dbReference>
<accession>A0A1A8ZB98</accession>
<feature type="compositionally biased region" description="Basic residues" evidence="5">
    <location>
        <begin position="127"/>
        <end position="136"/>
    </location>
</feature>
<keyword evidence="3" id="KW-0862">Zinc</keyword>
<reference evidence="8 9" key="1">
    <citation type="submission" date="2016-05" db="EMBL/GenBank/DDBJ databases">
        <authorList>
            <person name="Naeem Raeece"/>
        </authorList>
    </citation>
    <scope>NUCLEOTIDE SEQUENCE [LARGE SCALE GENOMIC DNA]</scope>
</reference>
<dbReference type="PANTHER" id="PTHR14742">
    <property type="entry name" value="RIBONUCLEASE P SUBUNIT P21"/>
    <property type="match status" value="1"/>
</dbReference>
<dbReference type="GO" id="GO:0008033">
    <property type="term" value="P:tRNA processing"/>
    <property type="evidence" value="ECO:0007669"/>
    <property type="project" value="UniProtKB-KW"/>
</dbReference>
<evidence type="ECO:0000313" key="7">
    <source>
        <dbReference type="EMBL" id="SBT41558.1"/>
    </source>
</evidence>
<evidence type="ECO:0000313" key="6">
    <source>
        <dbReference type="EMBL" id="SBT41250.1"/>
    </source>
</evidence>
<gene>
    <name evidence="6" type="ORF">POVWA1_043590</name>
    <name evidence="7" type="ORF">POVWA2_042060</name>
</gene>
<keyword evidence="2" id="KW-0479">Metal-binding</keyword>
<evidence type="ECO:0000256" key="1">
    <source>
        <dbReference type="ARBA" id="ARBA00022694"/>
    </source>
</evidence>